<keyword evidence="3 6" id="KW-1133">Transmembrane helix</keyword>
<dbReference type="GO" id="GO:0016020">
    <property type="term" value="C:membrane"/>
    <property type="evidence" value="ECO:0007669"/>
    <property type="project" value="UniProtKB-SubCell"/>
</dbReference>
<evidence type="ECO:0000256" key="1">
    <source>
        <dbReference type="ARBA" id="ARBA00004141"/>
    </source>
</evidence>
<evidence type="ECO:0000313" key="8">
    <source>
        <dbReference type="EMBL" id="KAK4444117.1"/>
    </source>
</evidence>
<comment type="caution">
    <text evidence="8">The sequence shown here is derived from an EMBL/GenBank/DDBJ whole genome shotgun (WGS) entry which is preliminary data.</text>
</comment>
<keyword evidence="2 6" id="KW-0812">Transmembrane</keyword>
<evidence type="ECO:0000256" key="3">
    <source>
        <dbReference type="ARBA" id="ARBA00022989"/>
    </source>
</evidence>
<keyword evidence="4 6" id="KW-0472">Membrane</keyword>
<feature type="region of interest" description="Disordered" evidence="5">
    <location>
        <begin position="79"/>
        <end position="100"/>
    </location>
</feature>
<keyword evidence="9" id="KW-1185">Reference proteome</keyword>
<evidence type="ECO:0000256" key="6">
    <source>
        <dbReference type="SAM" id="Phobius"/>
    </source>
</evidence>
<evidence type="ECO:0000313" key="9">
    <source>
        <dbReference type="Proteomes" id="UP001321760"/>
    </source>
</evidence>
<feature type="transmembrane region" description="Helical" evidence="6">
    <location>
        <begin position="400"/>
        <end position="420"/>
    </location>
</feature>
<dbReference type="AlphaFoldDB" id="A0AAV9G8E7"/>
<name>A0AAV9G8E7_9PEZI</name>
<proteinExistence type="predicted"/>
<sequence>MDTRTESTQTTTQQPEQDVKQNITARYLKKASLQALLEKLFEGRTDFNIRMKDDQWCFTAPRKLEEPVVFVDVASGPVVGSSTQQPQSQNGHRQPRQTQVSTLQQLTEALQPSNYSCRLISICQRNSWRPLQITRPMMDLVVSSLDIEESFWELPSCFYTRNLDLEEVHCVPYTETRKGSTIDICYSVKYPEHKPAEDKWAIRQTAIWHRFDSQTLQSTYVLLSPTPSSKAHREAEAWLLASKESAEAEPFWLHRILFSVYLPAWRQYTAALERRFLPVANSTFASFIDEPLRIGYDNLSALISLETRFLQVPAILDTTSETLVDICALISCMSVAAAQHPGTLSLRNHIRKCKSYSRAASHLQQRTQTTARLLADTLSFRDQVVAKEQNGNMLQLNKSAVFITTLTLLYLPASFVASFFGMNFFDFDGDGNAIVGTPMVWIYVVSSAMLTAVTFLFYYLLLHQDTGVFRALAPKVRAGPDWSLKHLTRRLTSNAKDAAVELQSSKV</sequence>
<dbReference type="InterPro" id="IPR058257">
    <property type="entry name" value="CorA-like_dom"/>
</dbReference>
<feature type="transmembrane region" description="Helical" evidence="6">
    <location>
        <begin position="440"/>
        <end position="461"/>
    </location>
</feature>
<feature type="domain" description="CorA-like transporter" evidence="7">
    <location>
        <begin position="177"/>
        <end position="274"/>
    </location>
</feature>
<organism evidence="8 9">
    <name type="scientific">Podospora aff. communis PSN243</name>
    <dbReference type="NCBI Taxonomy" id="3040156"/>
    <lineage>
        <taxon>Eukaryota</taxon>
        <taxon>Fungi</taxon>
        <taxon>Dikarya</taxon>
        <taxon>Ascomycota</taxon>
        <taxon>Pezizomycotina</taxon>
        <taxon>Sordariomycetes</taxon>
        <taxon>Sordariomycetidae</taxon>
        <taxon>Sordariales</taxon>
        <taxon>Podosporaceae</taxon>
        <taxon>Podospora</taxon>
    </lineage>
</organism>
<comment type="subcellular location">
    <subcellularLocation>
        <location evidence="1">Membrane</location>
        <topology evidence="1">Multi-pass membrane protein</topology>
    </subcellularLocation>
</comment>
<feature type="compositionally biased region" description="Polar residues" evidence="5">
    <location>
        <begin position="80"/>
        <end position="100"/>
    </location>
</feature>
<dbReference type="SUPFAM" id="SSF144083">
    <property type="entry name" value="Magnesium transport protein CorA, transmembrane region"/>
    <property type="match status" value="1"/>
</dbReference>
<evidence type="ECO:0000256" key="5">
    <source>
        <dbReference type="SAM" id="MobiDB-lite"/>
    </source>
</evidence>
<dbReference type="EMBL" id="MU865981">
    <property type="protein sequence ID" value="KAK4444117.1"/>
    <property type="molecule type" value="Genomic_DNA"/>
</dbReference>
<dbReference type="Gene3D" id="1.20.58.340">
    <property type="entry name" value="Magnesium transport protein CorA, transmembrane region"/>
    <property type="match status" value="1"/>
</dbReference>
<dbReference type="Proteomes" id="UP001321760">
    <property type="component" value="Unassembled WGS sequence"/>
</dbReference>
<dbReference type="Pfam" id="PF01544">
    <property type="entry name" value="CorA"/>
    <property type="match status" value="1"/>
</dbReference>
<reference evidence="8" key="1">
    <citation type="journal article" date="2023" name="Mol. Phylogenet. Evol.">
        <title>Genome-scale phylogeny and comparative genomics of the fungal order Sordariales.</title>
        <authorList>
            <person name="Hensen N."/>
            <person name="Bonometti L."/>
            <person name="Westerberg I."/>
            <person name="Brannstrom I.O."/>
            <person name="Guillou S."/>
            <person name="Cros-Aarteil S."/>
            <person name="Calhoun S."/>
            <person name="Haridas S."/>
            <person name="Kuo A."/>
            <person name="Mondo S."/>
            <person name="Pangilinan J."/>
            <person name="Riley R."/>
            <person name="LaButti K."/>
            <person name="Andreopoulos B."/>
            <person name="Lipzen A."/>
            <person name="Chen C."/>
            <person name="Yan M."/>
            <person name="Daum C."/>
            <person name="Ng V."/>
            <person name="Clum A."/>
            <person name="Steindorff A."/>
            <person name="Ohm R.A."/>
            <person name="Martin F."/>
            <person name="Silar P."/>
            <person name="Natvig D.O."/>
            <person name="Lalanne C."/>
            <person name="Gautier V."/>
            <person name="Ament-Velasquez S.L."/>
            <person name="Kruys A."/>
            <person name="Hutchinson M.I."/>
            <person name="Powell A.J."/>
            <person name="Barry K."/>
            <person name="Miller A.N."/>
            <person name="Grigoriev I.V."/>
            <person name="Debuchy R."/>
            <person name="Gladieux P."/>
            <person name="Hiltunen Thoren M."/>
            <person name="Johannesson H."/>
        </authorList>
    </citation>
    <scope>NUCLEOTIDE SEQUENCE</scope>
    <source>
        <strain evidence="8">PSN243</strain>
    </source>
</reference>
<gene>
    <name evidence="8" type="ORF">QBC34DRAFT_309588</name>
</gene>
<dbReference type="InterPro" id="IPR002523">
    <property type="entry name" value="MgTranspt_CorA/ZnTranspt_ZntB"/>
</dbReference>
<evidence type="ECO:0000256" key="4">
    <source>
        <dbReference type="ARBA" id="ARBA00023136"/>
    </source>
</evidence>
<evidence type="ECO:0000259" key="7">
    <source>
        <dbReference type="Pfam" id="PF26616"/>
    </source>
</evidence>
<protein>
    <recommendedName>
        <fullName evidence="7">CorA-like transporter domain-containing protein</fullName>
    </recommendedName>
</protein>
<accession>A0AAV9G8E7</accession>
<evidence type="ECO:0000256" key="2">
    <source>
        <dbReference type="ARBA" id="ARBA00022692"/>
    </source>
</evidence>
<dbReference type="Pfam" id="PF26616">
    <property type="entry name" value="CorA-like"/>
    <property type="match status" value="1"/>
</dbReference>
<dbReference type="GO" id="GO:0046873">
    <property type="term" value="F:metal ion transmembrane transporter activity"/>
    <property type="evidence" value="ECO:0007669"/>
    <property type="project" value="InterPro"/>
</dbReference>
<dbReference type="InterPro" id="IPR045863">
    <property type="entry name" value="CorA_TM1_TM2"/>
</dbReference>
<reference evidence="8" key="2">
    <citation type="submission" date="2023-05" db="EMBL/GenBank/DDBJ databases">
        <authorList>
            <consortium name="Lawrence Berkeley National Laboratory"/>
            <person name="Steindorff A."/>
            <person name="Hensen N."/>
            <person name="Bonometti L."/>
            <person name="Westerberg I."/>
            <person name="Brannstrom I.O."/>
            <person name="Guillou S."/>
            <person name="Cros-Aarteil S."/>
            <person name="Calhoun S."/>
            <person name="Haridas S."/>
            <person name="Kuo A."/>
            <person name="Mondo S."/>
            <person name="Pangilinan J."/>
            <person name="Riley R."/>
            <person name="Labutti K."/>
            <person name="Andreopoulos B."/>
            <person name="Lipzen A."/>
            <person name="Chen C."/>
            <person name="Yanf M."/>
            <person name="Daum C."/>
            <person name="Ng V."/>
            <person name="Clum A."/>
            <person name="Ohm R."/>
            <person name="Martin F."/>
            <person name="Silar P."/>
            <person name="Natvig D."/>
            <person name="Lalanne C."/>
            <person name="Gautier V."/>
            <person name="Ament-Velasquez S.L."/>
            <person name="Kruys A."/>
            <person name="Hutchinson M.I."/>
            <person name="Powell A.J."/>
            <person name="Barry K."/>
            <person name="Miller A.N."/>
            <person name="Grigoriev I.V."/>
            <person name="Debuchy R."/>
            <person name="Gladieux P."/>
            <person name="Thoren M.H."/>
            <person name="Johannesson H."/>
        </authorList>
    </citation>
    <scope>NUCLEOTIDE SEQUENCE</scope>
    <source>
        <strain evidence="8">PSN243</strain>
    </source>
</reference>